<dbReference type="SUPFAM" id="SSF53474">
    <property type="entry name" value="alpha/beta-Hydrolases"/>
    <property type="match status" value="1"/>
</dbReference>
<dbReference type="Proteomes" id="UP001152649">
    <property type="component" value="Unassembled WGS sequence"/>
</dbReference>
<evidence type="ECO:0000313" key="2">
    <source>
        <dbReference type="Proteomes" id="UP001152649"/>
    </source>
</evidence>
<dbReference type="InterPro" id="IPR011990">
    <property type="entry name" value="TPR-like_helical_dom_sf"/>
</dbReference>
<dbReference type="SUPFAM" id="SSF48452">
    <property type="entry name" value="TPR-like"/>
    <property type="match status" value="3"/>
</dbReference>
<dbReference type="OrthoDB" id="5086500at2759"/>
<dbReference type="Gene3D" id="1.25.40.10">
    <property type="entry name" value="Tetratricopeptide repeat domain"/>
    <property type="match status" value="2"/>
</dbReference>
<accession>A0A9W4JHH6</accession>
<dbReference type="Gene3D" id="3.40.50.1820">
    <property type="entry name" value="alpha/beta hydrolase"/>
    <property type="match status" value="1"/>
</dbReference>
<dbReference type="InterPro" id="IPR053137">
    <property type="entry name" value="NLR-like"/>
</dbReference>
<sequence length="1192" mass="133822">MMLLGLHLLYTNDSTPCGADVDQSNASVDIIAVHGLGENSTEAWTHNETGTLWLRDLLPQSVHSARVLTFDYESSPTSFTGSGFMDQIQSHATTLVADLEAERSLENASRRPIIFVCHGLGGIIVKSALVHSASQTSQFTSHLNAIYVSTFAILFFGTPNDHIDIGKWLTSGSSTPTAHQRKRNTSIPEFGTELGTIVHTLEVITNQFAPLMKKVHMYLFWEGVRTQLAHGAHFMVDPLSAAPHIYDTERCGILDSNHTEMTKFHQSDSAYRTVISAIVKYCHSAPATVTYRWKQAMETLTRMRRTEASEMTGLLVEIPDKIPFFTESKNNPVNVSLQNEHFNPPCTVSMDFIGQGAAMEILQKAFDPEEHSLPTKQQKRFVIYGIGGSGKTQISAKYAQTNRQRYWAIFTIDATSPQTAKQSFCKIGRMGGLEATEESGKHFLSQTQKPWLLIIDNADKPDMKFESLIIPGEGGHILVTTRNPSLRRQGNVGSIEVKGLREKEALQLLMKVADIPPPWDLSTETAGNEITKTLGYLALALVQAGNSIYNKICNLKEYLGFYRHFLENRQRKSGPIADDSVERDTENDDIYSAFDFSFQNIASSNTTTSQDAVEILNIVSFYHFDHIRIDIFERGMTLERNYRNHRNHLQQSSIASLRAKCWDALHSRLRPPRALPRVLKQIPDDMHPLCIREALRELYTSSLITYGTDERSFSLHPLVHAWARDRIPSKERKLWAMISFHTLMASVPLPPMETGEPDSSFRKDLIPHLNGCLEACPTEFKEFHSLKIGKHRRFMLLFQPTLVFSFREMIQNAAKCGVLYAETGDFSKSAYYLFLAKESLVKLLGPNDAKTTATMLGLAGVLWGLGRLREAIALQEQVVQSRKEVLGPNHRETLLAMDSLGQSFWLNGQYCEALQLQQHTAENMRTYLGEEDDDTLKALDHLGVTLGSWHRYTESRDIHQKVLAIRIRALGNSNLVVLETKNNLAMALLDLKEFAQAKYLMEEVYNGRKAQMGKEHPYTLWALCYLAKIYTEEGNPQTAEHILIDGIAAGKRSLSEDHLGVLMGCGELARSFSRQGRLDEAVALTLQTVDKVKHSRGSDHPDFATGMWSLGQLWEKKNEQAKAIDAYRVALEATEKRLTAEHPLYKAISDRIISLTEGSHCNDCKEADVASIPVTSGIEGLQVKFLKSTQTW</sequence>
<organism evidence="1 2">
    <name type="scientific">Penicillium salamii</name>
    <dbReference type="NCBI Taxonomy" id="1612424"/>
    <lineage>
        <taxon>Eukaryota</taxon>
        <taxon>Fungi</taxon>
        <taxon>Dikarya</taxon>
        <taxon>Ascomycota</taxon>
        <taxon>Pezizomycotina</taxon>
        <taxon>Eurotiomycetes</taxon>
        <taxon>Eurotiomycetidae</taxon>
        <taxon>Eurotiales</taxon>
        <taxon>Aspergillaceae</taxon>
        <taxon>Penicillium</taxon>
    </lineage>
</organism>
<dbReference type="Gene3D" id="3.40.50.300">
    <property type="entry name" value="P-loop containing nucleotide triphosphate hydrolases"/>
    <property type="match status" value="1"/>
</dbReference>
<dbReference type="InterPro" id="IPR029058">
    <property type="entry name" value="AB_hydrolase_fold"/>
</dbReference>
<gene>
    <name evidence="1" type="ORF">PSALAMII_LOCUS7725</name>
</gene>
<dbReference type="EMBL" id="CAJVPG010000377">
    <property type="protein sequence ID" value="CAG8400422.1"/>
    <property type="molecule type" value="Genomic_DNA"/>
</dbReference>
<name>A0A9W4JHH6_9EURO</name>
<dbReference type="InterPro" id="IPR027417">
    <property type="entry name" value="P-loop_NTPase"/>
</dbReference>
<dbReference type="GO" id="GO:0072330">
    <property type="term" value="P:monocarboxylic acid biosynthetic process"/>
    <property type="evidence" value="ECO:0007669"/>
    <property type="project" value="UniProtKB-ARBA"/>
</dbReference>
<comment type="caution">
    <text evidence="1">The sequence shown here is derived from an EMBL/GenBank/DDBJ whole genome shotgun (WGS) entry which is preliminary data.</text>
</comment>
<protein>
    <submittedName>
        <fullName evidence="1">Uncharacterized protein</fullName>
    </submittedName>
</protein>
<dbReference type="PANTHER" id="PTHR46082:SF6">
    <property type="entry name" value="AAA+ ATPASE DOMAIN-CONTAINING PROTEIN-RELATED"/>
    <property type="match status" value="1"/>
</dbReference>
<dbReference type="AlphaFoldDB" id="A0A9W4JHH6"/>
<proteinExistence type="predicted"/>
<dbReference type="SUPFAM" id="SSF52540">
    <property type="entry name" value="P-loop containing nucleoside triphosphate hydrolases"/>
    <property type="match status" value="1"/>
</dbReference>
<dbReference type="GO" id="GO:0017000">
    <property type="term" value="P:antibiotic biosynthetic process"/>
    <property type="evidence" value="ECO:0007669"/>
    <property type="project" value="UniProtKB-ARBA"/>
</dbReference>
<dbReference type="Pfam" id="PF13424">
    <property type="entry name" value="TPR_12"/>
    <property type="match status" value="2"/>
</dbReference>
<dbReference type="Pfam" id="PF13374">
    <property type="entry name" value="TPR_10"/>
    <property type="match status" value="1"/>
</dbReference>
<dbReference type="Pfam" id="PF13432">
    <property type="entry name" value="TPR_16"/>
    <property type="match status" value="1"/>
</dbReference>
<dbReference type="PANTHER" id="PTHR46082">
    <property type="entry name" value="ATP/GTP-BINDING PROTEIN-RELATED"/>
    <property type="match status" value="1"/>
</dbReference>
<evidence type="ECO:0000313" key="1">
    <source>
        <dbReference type="EMBL" id="CAG8400422.1"/>
    </source>
</evidence>
<keyword evidence="2" id="KW-1185">Reference proteome</keyword>
<reference evidence="1" key="1">
    <citation type="submission" date="2021-07" db="EMBL/GenBank/DDBJ databases">
        <authorList>
            <person name="Branca A.L. A."/>
        </authorList>
    </citation>
    <scope>NUCLEOTIDE SEQUENCE</scope>
</reference>